<sequence length="116" mass="14164">MCYYDNYKYQCNDWKWGNFRQHCNAEYRQGETCGMKMVYQTLPLADKCTMCEKIERKQRRLEKHKSDYQRWATEPQKYRCSMEKAYDEMKALAQEIQRLIGEKQAKYHNVGNPRRA</sequence>
<comment type="caution">
    <text evidence="2">The sequence shown here is derived from an EMBL/GenBank/DDBJ whole genome shotgun (WGS) entry which is preliminary data.</text>
</comment>
<protein>
    <submittedName>
        <fullName evidence="2">Uncharacterized protein</fullName>
    </submittedName>
</protein>
<gene>
    <name evidence="2" type="ORF">LTR97_007535</name>
</gene>
<feature type="coiled-coil region" evidence="1">
    <location>
        <begin position="54"/>
        <end position="102"/>
    </location>
</feature>
<dbReference type="AlphaFoldDB" id="A0AAN7W507"/>
<organism evidence="2 3">
    <name type="scientific">Elasticomyces elasticus</name>
    <dbReference type="NCBI Taxonomy" id="574655"/>
    <lineage>
        <taxon>Eukaryota</taxon>
        <taxon>Fungi</taxon>
        <taxon>Dikarya</taxon>
        <taxon>Ascomycota</taxon>
        <taxon>Pezizomycotina</taxon>
        <taxon>Dothideomycetes</taxon>
        <taxon>Dothideomycetidae</taxon>
        <taxon>Mycosphaerellales</taxon>
        <taxon>Teratosphaeriaceae</taxon>
        <taxon>Elasticomyces</taxon>
    </lineage>
</organism>
<dbReference type="EMBL" id="JAVRQU010000011">
    <property type="protein sequence ID" value="KAK5697397.1"/>
    <property type="molecule type" value="Genomic_DNA"/>
</dbReference>
<accession>A0AAN7W507</accession>
<dbReference type="Proteomes" id="UP001310594">
    <property type="component" value="Unassembled WGS sequence"/>
</dbReference>
<name>A0AAN7W507_9PEZI</name>
<keyword evidence="1" id="KW-0175">Coiled coil</keyword>
<evidence type="ECO:0000313" key="2">
    <source>
        <dbReference type="EMBL" id="KAK5697397.1"/>
    </source>
</evidence>
<evidence type="ECO:0000256" key="1">
    <source>
        <dbReference type="SAM" id="Coils"/>
    </source>
</evidence>
<reference evidence="2" key="1">
    <citation type="submission" date="2023-08" db="EMBL/GenBank/DDBJ databases">
        <title>Black Yeasts Isolated from many extreme environments.</title>
        <authorList>
            <person name="Coleine C."/>
            <person name="Stajich J.E."/>
            <person name="Selbmann L."/>
        </authorList>
    </citation>
    <scope>NUCLEOTIDE SEQUENCE</scope>
    <source>
        <strain evidence="2">CCFEE 5810</strain>
    </source>
</reference>
<evidence type="ECO:0000313" key="3">
    <source>
        <dbReference type="Proteomes" id="UP001310594"/>
    </source>
</evidence>
<proteinExistence type="predicted"/>